<sequence length="262" mass="28442">MKPMNDTTSSKTYIDWIAIAVLTVGLIIGLIFLAAPAGTSLGLWVFGTGLQILITLDPYTHWIAIVCAVGLLAVVIMAIRSKAENTVKLCTFAAIGTLSAFLSWYIPSTVQARLVYPVIHDISTDVNNPPVYVANAPLRIEAANPMEYGTVEGLSPEEHAQAQLEAFPDLVPQLIDASPQEVFDRALAALETMGLEITAAVPEEGRIEAVATTFWFRFKDDVVIRIQAEGNQTRIDARSLSRVGRGDLGANGLRLQEFFSLL</sequence>
<dbReference type="Pfam" id="PF07386">
    <property type="entry name" value="DUF1499"/>
    <property type="match status" value="1"/>
</dbReference>
<dbReference type="Proteomes" id="UP000228987">
    <property type="component" value="Unassembled WGS sequence"/>
</dbReference>
<keyword evidence="1" id="KW-0472">Membrane</keyword>
<comment type="caution">
    <text evidence="2">The sequence shown here is derived from an EMBL/GenBank/DDBJ whole genome shotgun (WGS) entry which is preliminary data.</text>
</comment>
<proteinExistence type="predicted"/>
<gene>
    <name evidence="2" type="ORF">COA71_08070</name>
</gene>
<dbReference type="AlphaFoldDB" id="A0A2A5CDB1"/>
<feature type="transmembrane region" description="Helical" evidence="1">
    <location>
        <begin position="86"/>
        <end position="106"/>
    </location>
</feature>
<keyword evidence="1" id="KW-1133">Transmembrane helix</keyword>
<keyword evidence="1" id="KW-0812">Transmembrane</keyword>
<accession>A0A2A5CDB1</accession>
<name>A0A2A5CDB1_9GAMM</name>
<protein>
    <recommendedName>
        <fullName evidence="4">DUF1499 domain-containing protein</fullName>
    </recommendedName>
</protein>
<reference evidence="3" key="1">
    <citation type="submission" date="2017-08" db="EMBL/GenBank/DDBJ databases">
        <title>A dynamic microbial community with high functional redundancy inhabits the cold, oxic subseafloor aquifer.</title>
        <authorList>
            <person name="Tully B.J."/>
            <person name="Wheat C.G."/>
            <person name="Glazer B.T."/>
            <person name="Huber J.A."/>
        </authorList>
    </citation>
    <scope>NUCLEOTIDE SEQUENCE [LARGE SCALE GENOMIC DNA]</scope>
</reference>
<evidence type="ECO:0008006" key="4">
    <source>
        <dbReference type="Google" id="ProtNLM"/>
    </source>
</evidence>
<dbReference type="InterPro" id="IPR010865">
    <property type="entry name" value="DUF1499"/>
</dbReference>
<feature type="transmembrane region" description="Helical" evidence="1">
    <location>
        <begin position="59"/>
        <end position="79"/>
    </location>
</feature>
<feature type="transmembrane region" description="Helical" evidence="1">
    <location>
        <begin position="12"/>
        <end position="39"/>
    </location>
</feature>
<evidence type="ECO:0000313" key="3">
    <source>
        <dbReference type="Proteomes" id="UP000228987"/>
    </source>
</evidence>
<evidence type="ECO:0000313" key="2">
    <source>
        <dbReference type="EMBL" id="PCJ41505.1"/>
    </source>
</evidence>
<organism evidence="2 3">
    <name type="scientific">SAR86 cluster bacterium</name>
    <dbReference type="NCBI Taxonomy" id="2030880"/>
    <lineage>
        <taxon>Bacteria</taxon>
        <taxon>Pseudomonadati</taxon>
        <taxon>Pseudomonadota</taxon>
        <taxon>Gammaproteobacteria</taxon>
        <taxon>SAR86 cluster</taxon>
    </lineage>
</organism>
<evidence type="ECO:0000256" key="1">
    <source>
        <dbReference type="SAM" id="Phobius"/>
    </source>
</evidence>
<dbReference type="EMBL" id="NVWI01000005">
    <property type="protein sequence ID" value="PCJ41505.1"/>
    <property type="molecule type" value="Genomic_DNA"/>
</dbReference>